<evidence type="ECO:0000256" key="1">
    <source>
        <dbReference type="SAM" id="MobiDB-lite"/>
    </source>
</evidence>
<evidence type="ECO:0000313" key="3">
    <source>
        <dbReference type="Proteomes" id="UP000245720"/>
    </source>
</evidence>
<dbReference type="OrthoDB" id="6010489at2"/>
<dbReference type="Pfam" id="PF05119">
    <property type="entry name" value="Terminase_4"/>
    <property type="match status" value="1"/>
</dbReference>
<dbReference type="AlphaFoldDB" id="A0A315Y1Z1"/>
<reference evidence="2 3" key="1">
    <citation type="submission" date="2018-05" db="EMBL/GenBank/DDBJ databases">
        <title>The Hungate 1000. A catalogue of reference genomes from the rumen microbiome.</title>
        <authorList>
            <person name="Kelly W."/>
        </authorList>
    </citation>
    <scope>NUCLEOTIDE SEQUENCE [LARGE SCALE GENOMIC DNA]</scope>
    <source>
        <strain evidence="2 3">SAb67</strain>
    </source>
</reference>
<dbReference type="NCBIfam" id="TIGR01558">
    <property type="entry name" value="sm_term_P27"/>
    <property type="match status" value="1"/>
</dbReference>
<evidence type="ECO:0000313" key="2">
    <source>
        <dbReference type="EMBL" id="PWJ14000.1"/>
    </source>
</evidence>
<feature type="compositionally biased region" description="Basic and acidic residues" evidence="1">
    <location>
        <begin position="11"/>
        <end position="20"/>
    </location>
</feature>
<name>A0A315Y1Z1_RUMFL</name>
<proteinExistence type="predicted"/>
<dbReference type="RefSeq" id="WP_109725786.1">
    <property type="nucleotide sequence ID" value="NZ_QGDI01000003.1"/>
</dbReference>
<gene>
    <name evidence="2" type="ORF">IE37_00932</name>
</gene>
<feature type="region of interest" description="Disordered" evidence="1">
    <location>
        <begin position="1"/>
        <end position="20"/>
    </location>
</feature>
<comment type="caution">
    <text evidence="2">The sequence shown here is derived from an EMBL/GenBank/DDBJ whole genome shotgun (WGS) entry which is preliminary data.</text>
</comment>
<dbReference type="EMBL" id="QGDI01000003">
    <property type="protein sequence ID" value="PWJ14000.1"/>
    <property type="molecule type" value="Genomic_DNA"/>
</dbReference>
<organism evidence="2 3">
    <name type="scientific">Ruminococcus flavefaciens</name>
    <dbReference type="NCBI Taxonomy" id="1265"/>
    <lineage>
        <taxon>Bacteria</taxon>
        <taxon>Bacillati</taxon>
        <taxon>Bacillota</taxon>
        <taxon>Clostridia</taxon>
        <taxon>Eubacteriales</taxon>
        <taxon>Oscillospiraceae</taxon>
        <taxon>Ruminococcus</taxon>
    </lineage>
</organism>
<accession>A0A315Y1Z1</accession>
<sequence length="159" mass="18281">MGRTRLPLSEQKGDLTKERRARLEAEQDLVRTPKKYILKAPTWLSKRARKEYRRLIESMAEMDMLGDLDANNLAAYCNAWDKYLQAEEEIKEKGLLIESPKNPKSPYQANPAIQIQIKHAKEMREFGRQCGLSIDSRLKFAAAKLPEIEADITSEFGDI</sequence>
<protein>
    <submittedName>
        <fullName evidence="2">P27 family predicted phage terminase small subunit</fullName>
    </submittedName>
</protein>
<dbReference type="Proteomes" id="UP000245720">
    <property type="component" value="Unassembled WGS sequence"/>
</dbReference>
<dbReference type="InterPro" id="IPR006448">
    <property type="entry name" value="Phage_term_ssu_P27"/>
</dbReference>